<protein>
    <submittedName>
        <fullName evidence="1">Uncharacterized protein</fullName>
    </submittedName>
</protein>
<accession>A0A7I7XZB2</accession>
<sequence>MTAPTTFSTPYQQRLELVSDTIQANSTLNAAASDDLAVHVLLVLNSIPEKIR</sequence>
<dbReference type="AlphaFoldDB" id="A0A7I7XZB2"/>
<keyword evidence="2" id="KW-1185">Reference proteome</keyword>
<gene>
    <name evidence="1" type="ORF">MCNF_33100</name>
</gene>
<reference evidence="1" key="2">
    <citation type="submission" date="2020-02" db="EMBL/GenBank/DDBJ databases">
        <authorList>
            <person name="Matsumoto Y."/>
            <person name="Motooka D."/>
            <person name="Nakamura S."/>
        </authorList>
    </citation>
    <scope>NUCLEOTIDE SEQUENCE</scope>
    <source>
        <strain evidence="1">JCM 13671</strain>
    </source>
</reference>
<proteinExistence type="predicted"/>
<dbReference type="InterPro" id="IPR046274">
    <property type="entry name" value="DUF6307"/>
</dbReference>
<dbReference type="Pfam" id="PF19826">
    <property type="entry name" value="DUF6307"/>
    <property type="match status" value="1"/>
</dbReference>
<dbReference type="RefSeq" id="WP_165763627.1">
    <property type="nucleotide sequence ID" value="NZ_AP022612.1"/>
</dbReference>
<dbReference type="Proteomes" id="UP000466931">
    <property type="component" value="Chromosome"/>
</dbReference>
<evidence type="ECO:0000313" key="1">
    <source>
        <dbReference type="EMBL" id="BBZ34705.1"/>
    </source>
</evidence>
<name>A0A7I7XZB2_9MYCO</name>
<evidence type="ECO:0000313" key="2">
    <source>
        <dbReference type="Proteomes" id="UP000466931"/>
    </source>
</evidence>
<dbReference type="EMBL" id="AP022612">
    <property type="protein sequence ID" value="BBZ34705.1"/>
    <property type="molecule type" value="Genomic_DNA"/>
</dbReference>
<reference evidence="1" key="1">
    <citation type="journal article" date="2019" name="Emerg. Microbes Infect.">
        <title>Comprehensive subspecies identification of 175 nontuberculous mycobacteria species based on 7547 genomic profiles.</title>
        <authorList>
            <person name="Matsumoto Y."/>
            <person name="Kinjo T."/>
            <person name="Motooka D."/>
            <person name="Nabeya D."/>
            <person name="Jung N."/>
            <person name="Uechi K."/>
            <person name="Horii T."/>
            <person name="Iida T."/>
            <person name="Fujita J."/>
            <person name="Nakamura S."/>
        </authorList>
    </citation>
    <scope>NUCLEOTIDE SEQUENCE [LARGE SCALE GENOMIC DNA]</scope>
    <source>
        <strain evidence="1">JCM 13671</strain>
    </source>
</reference>
<organism evidence="1 2">
    <name type="scientific">Mycolicibacterium confluentis</name>
    <dbReference type="NCBI Taxonomy" id="28047"/>
    <lineage>
        <taxon>Bacteria</taxon>
        <taxon>Bacillati</taxon>
        <taxon>Actinomycetota</taxon>
        <taxon>Actinomycetes</taxon>
        <taxon>Mycobacteriales</taxon>
        <taxon>Mycobacteriaceae</taxon>
        <taxon>Mycolicibacterium</taxon>
    </lineage>
</organism>